<dbReference type="EMBL" id="CBSW010000275">
    <property type="protein sequence ID" value="CDG99018.1"/>
    <property type="molecule type" value="Genomic_DNA"/>
</dbReference>
<name>A0A077NKD7_XENBV</name>
<dbReference type="AlphaFoldDB" id="A0A077NKD7"/>
<dbReference type="Proteomes" id="UP000028511">
    <property type="component" value="Unassembled WGS sequence"/>
</dbReference>
<proteinExistence type="predicted"/>
<protein>
    <submittedName>
        <fullName evidence="1">Uncharacterized protein</fullName>
    </submittedName>
</protein>
<gene>
    <name evidence="1" type="ORF">XBP1_690002</name>
</gene>
<comment type="caution">
    <text evidence="1">The sequence shown here is derived from an EMBL/GenBank/DDBJ whole genome shotgun (WGS) entry which is preliminary data.</text>
</comment>
<dbReference type="HOGENOM" id="CLU_3334970_0_0_6"/>
<organism evidence="1">
    <name type="scientific">Xenorhabdus bovienii str. puntauvense</name>
    <dbReference type="NCBI Taxonomy" id="1398201"/>
    <lineage>
        <taxon>Bacteria</taxon>
        <taxon>Pseudomonadati</taxon>
        <taxon>Pseudomonadota</taxon>
        <taxon>Gammaproteobacteria</taxon>
        <taxon>Enterobacterales</taxon>
        <taxon>Morganellaceae</taxon>
        <taxon>Xenorhabdus</taxon>
    </lineage>
</organism>
<accession>A0A077NKD7</accession>
<reference evidence="1" key="1">
    <citation type="submission" date="2013-07" db="EMBL/GenBank/DDBJ databases">
        <title>Sub-species coevolution in mutualistic symbiosis.</title>
        <authorList>
            <person name="Murfin K."/>
            <person name="Klassen J."/>
            <person name="Lee M."/>
            <person name="Forst S."/>
            <person name="Stock P."/>
            <person name="Goodrich-Blair H."/>
        </authorList>
    </citation>
    <scope>NUCLEOTIDE SEQUENCE [LARGE SCALE GENOMIC DNA]</scope>
    <source>
        <strain evidence="1">Puntauvense</strain>
    </source>
</reference>
<evidence type="ECO:0000313" key="1">
    <source>
        <dbReference type="EMBL" id="CDG99018.1"/>
    </source>
</evidence>
<sequence length="38" mass="4536">MHPYLLQGAFVAHLSRNRPKFCQVDFCFMLTLMLYQES</sequence>